<evidence type="ECO:0000256" key="4">
    <source>
        <dbReference type="ARBA" id="ARBA00022801"/>
    </source>
</evidence>
<dbReference type="STRING" id="1314782.A0A165N3T2"/>
<gene>
    <name evidence="9" type="ORF">NEOLEDRAFT_1142495</name>
</gene>
<evidence type="ECO:0000256" key="5">
    <source>
        <dbReference type="ARBA" id="ARBA00037900"/>
    </source>
</evidence>
<dbReference type="FunCoup" id="A0A165N3T2">
    <property type="interactions" value="51"/>
</dbReference>
<name>A0A165N3T2_9AGAM</name>
<organism evidence="9 10">
    <name type="scientific">Neolentinus lepideus HHB14362 ss-1</name>
    <dbReference type="NCBI Taxonomy" id="1314782"/>
    <lineage>
        <taxon>Eukaryota</taxon>
        <taxon>Fungi</taxon>
        <taxon>Dikarya</taxon>
        <taxon>Basidiomycota</taxon>
        <taxon>Agaricomycotina</taxon>
        <taxon>Agaricomycetes</taxon>
        <taxon>Gloeophyllales</taxon>
        <taxon>Gloeophyllaceae</taxon>
        <taxon>Neolentinus</taxon>
    </lineage>
</organism>
<dbReference type="SUPFAM" id="SSF52499">
    <property type="entry name" value="Isochorismatase-like hydrolases"/>
    <property type="match status" value="1"/>
</dbReference>
<sequence length="226" mass="25117">MSALLVVDVQYDFIDGSLAVKDSEAILPVVHDLLDDSARWDLVIASQDYHPAGHVSFASAHDLPAFQPVRLPHPITNENPTSADEGERLKEGAPEETIVQMLWPDHCIQGTKGAEFEEGVRTRLEKLGTKARVVQKGCHPHIDGYSAFALNHYVKFTELPRLLFSNGIRKVTIVGLATDYCVRATAIDARKFDLEVDIVRAGVRGVYGEREDTVLKELEKWGCKII</sequence>
<dbReference type="InterPro" id="IPR036380">
    <property type="entry name" value="Isochorismatase-like_sf"/>
</dbReference>
<evidence type="ECO:0000313" key="9">
    <source>
        <dbReference type="EMBL" id="KZT19138.1"/>
    </source>
</evidence>
<evidence type="ECO:0000256" key="7">
    <source>
        <dbReference type="ARBA" id="ARBA00043224"/>
    </source>
</evidence>
<feature type="domain" description="Isochorismatase-like" evidence="8">
    <location>
        <begin position="2"/>
        <end position="224"/>
    </location>
</feature>
<evidence type="ECO:0000313" key="10">
    <source>
        <dbReference type="Proteomes" id="UP000076761"/>
    </source>
</evidence>
<dbReference type="Gene3D" id="3.40.50.850">
    <property type="entry name" value="Isochorismatase-like"/>
    <property type="match status" value="1"/>
</dbReference>
<dbReference type="InParanoid" id="A0A165N3T2"/>
<evidence type="ECO:0000256" key="2">
    <source>
        <dbReference type="ARBA" id="ARBA00022642"/>
    </source>
</evidence>
<keyword evidence="4 9" id="KW-0378">Hydrolase</keyword>
<evidence type="ECO:0000259" key="8">
    <source>
        <dbReference type="Pfam" id="PF00857"/>
    </source>
</evidence>
<dbReference type="GO" id="GO:0019363">
    <property type="term" value="P:pyridine nucleotide biosynthetic process"/>
    <property type="evidence" value="ECO:0007669"/>
    <property type="project" value="UniProtKB-KW"/>
</dbReference>
<dbReference type="EC" id="3.5.1.19" evidence="6"/>
<evidence type="ECO:0000256" key="6">
    <source>
        <dbReference type="ARBA" id="ARBA00039017"/>
    </source>
</evidence>
<protein>
    <recommendedName>
        <fullName evidence="6">nicotinamidase</fullName>
        <ecNumber evidence="6">3.5.1.19</ecNumber>
    </recommendedName>
    <alternativeName>
        <fullName evidence="7">Nicotinamide deamidase</fullName>
    </alternativeName>
</protein>
<reference evidence="9 10" key="1">
    <citation type="journal article" date="2016" name="Mol. Biol. Evol.">
        <title>Comparative Genomics of Early-Diverging Mushroom-Forming Fungi Provides Insights into the Origins of Lignocellulose Decay Capabilities.</title>
        <authorList>
            <person name="Nagy L.G."/>
            <person name="Riley R."/>
            <person name="Tritt A."/>
            <person name="Adam C."/>
            <person name="Daum C."/>
            <person name="Floudas D."/>
            <person name="Sun H."/>
            <person name="Yadav J.S."/>
            <person name="Pangilinan J."/>
            <person name="Larsson K.H."/>
            <person name="Matsuura K."/>
            <person name="Barry K."/>
            <person name="Labutti K."/>
            <person name="Kuo R."/>
            <person name="Ohm R.A."/>
            <person name="Bhattacharya S.S."/>
            <person name="Shirouzu T."/>
            <person name="Yoshinaga Y."/>
            <person name="Martin F.M."/>
            <person name="Grigoriev I.V."/>
            <person name="Hibbett D.S."/>
        </authorList>
    </citation>
    <scope>NUCLEOTIDE SEQUENCE [LARGE SCALE GENOMIC DNA]</scope>
    <source>
        <strain evidence="9 10">HHB14362 ss-1</strain>
    </source>
</reference>
<dbReference type="AlphaFoldDB" id="A0A165N3T2"/>
<keyword evidence="2" id="KW-0662">Pyridine nucleotide biosynthesis</keyword>
<dbReference type="GO" id="GO:0008936">
    <property type="term" value="F:nicotinamidase activity"/>
    <property type="evidence" value="ECO:0007669"/>
    <property type="project" value="UniProtKB-EC"/>
</dbReference>
<dbReference type="PANTHER" id="PTHR11080">
    <property type="entry name" value="PYRAZINAMIDASE/NICOTINAMIDASE"/>
    <property type="match status" value="1"/>
</dbReference>
<dbReference type="InterPro" id="IPR000868">
    <property type="entry name" value="Isochorismatase-like_dom"/>
</dbReference>
<comment type="similarity">
    <text evidence="1">Belongs to the isochorismatase family.</text>
</comment>
<accession>A0A165N3T2</accession>
<dbReference type="Proteomes" id="UP000076761">
    <property type="component" value="Unassembled WGS sequence"/>
</dbReference>
<dbReference type="GO" id="GO:0046872">
    <property type="term" value="F:metal ion binding"/>
    <property type="evidence" value="ECO:0007669"/>
    <property type="project" value="UniProtKB-KW"/>
</dbReference>
<evidence type="ECO:0000256" key="1">
    <source>
        <dbReference type="ARBA" id="ARBA00006336"/>
    </source>
</evidence>
<dbReference type="OrthoDB" id="1739143at2759"/>
<dbReference type="PANTHER" id="PTHR11080:SF2">
    <property type="entry name" value="LD05707P"/>
    <property type="match status" value="1"/>
</dbReference>
<comment type="pathway">
    <text evidence="5">Cofactor biosynthesis; nicotinate biosynthesis; nicotinate from nicotinamide: step 1/1.</text>
</comment>
<evidence type="ECO:0000256" key="3">
    <source>
        <dbReference type="ARBA" id="ARBA00022723"/>
    </source>
</evidence>
<dbReference type="Pfam" id="PF00857">
    <property type="entry name" value="Isochorismatase"/>
    <property type="match status" value="1"/>
</dbReference>
<proteinExistence type="inferred from homology"/>
<keyword evidence="3" id="KW-0479">Metal-binding</keyword>
<dbReference type="EMBL" id="KV425649">
    <property type="protein sequence ID" value="KZT19138.1"/>
    <property type="molecule type" value="Genomic_DNA"/>
</dbReference>
<dbReference type="InterPro" id="IPR052347">
    <property type="entry name" value="Isochorismatase_Nicotinamidase"/>
</dbReference>
<keyword evidence="10" id="KW-1185">Reference proteome</keyword>